<accession>A0A7J6BLP5</accession>
<comment type="caution">
    <text evidence="2">The sequence shown here is derived from an EMBL/GenBank/DDBJ whole genome shotgun (WGS) entry which is preliminary data.</text>
</comment>
<dbReference type="EMBL" id="JAAMOB010000024">
    <property type="protein sequence ID" value="KAF4095826.1"/>
    <property type="molecule type" value="Genomic_DNA"/>
</dbReference>
<dbReference type="Proteomes" id="UP000579812">
    <property type="component" value="Unassembled WGS sequence"/>
</dbReference>
<name>A0A7J6BLP5_9TELE</name>
<proteinExistence type="predicted"/>
<dbReference type="AlphaFoldDB" id="A0A7J6BLP5"/>
<evidence type="ECO:0000313" key="2">
    <source>
        <dbReference type="EMBL" id="KAF4095826.1"/>
    </source>
</evidence>
<reference evidence="2 3" key="1">
    <citation type="submission" date="2020-04" db="EMBL/GenBank/DDBJ databases">
        <title>Chromosome-level genome assembly of a cyprinid fish Onychostoma macrolepis by integration of Nanopore Sequencing, Bionano and Hi-C technology.</title>
        <authorList>
            <person name="Wang D."/>
        </authorList>
    </citation>
    <scope>NUCLEOTIDE SEQUENCE [LARGE SCALE GENOMIC DNA]</scope>
    <source>
        <strain evidence="2">SWU-2019</strain>
        <tissue evidence="2">Muscle</tissue>
    </source>
</reference>
<feature type="region of interest" description="Disordered" evidence="1">
    <location>
        <begin position="212"/>
        <end position="238"/>
    </location>
</feature>
<evidence type="ECO:0000256" key="1">
    <source>
        <dbReference type="SAM" id="MobiDB-lite"/>
    </source>
</evidence>
<gene>
    <name evidence="2" type="ORF">G5714_023429</name>
</gene>
<sequence length="294" mass="33627">MTEMYLQELQRLSWALEESHIDTVHLCQECTPLVSNLSRWIKEHNCLQASRDALEVALRTLRAQADEKEAKQSRLKWLSGECLNIQKAADRPSTVTLLISKHFLISYEVVWRWTISAATTGTRLQQFVNSQQNAKSSRNYLLLISKRKTITSVDYCKHNTRRSDTRRHQSPHNPVKLSTDHRLISEITGPLIGIWKWRGMCVGNEEPVRVRAAVQQKEPEEQEAGEGEKSTTQLERQLSAGSAQCSISPFILLSHEPSHPPQLHSALTCHHVEEERETLHLITERGLLEPEMSC</sequence>
<protein>
    <submittedName>
        <fullName evidence="2">Uncharacterized protein</fullName>
    </submittedName>
</protein>
<keyword evidence="3" id="KW-1185">Reference proteome</keyword>
<organism evidence="2 3">
    <name type="scientific">Onychostoma macrolepis</name>
    <dbReference type="NCBI Taxonomy" id="369639"/>
    <lineage>
        <taxon>Eukaryota</taxon>
        <taxon>Metazoa</taxon>
        <taxon>Chordata</taxon>
        <taxon>Craniata</taxon>
        <taxon>Vertebrata</taxon>
        <taxon>Euteleostomi</taxon>
        <taxon>Actinopterygii</taxon>
        <taxon>Neopterygii</taxon>
        <taxon>Teleostei</taxon>
        <taxon>Ostariophysi</taxon>
        <taxon>Cypriniformes</taxon>
        <taxon>Cyprinidae</taxon>
        <taxon>Acrossocheilinae</taxon>
        <taxon>Onychostoma</taxon>
    </lineage>
</organism>
<evidence type="ECO:0000313" key="3">
    <source>
        <dbReference type="Proteomes" id="UP000579812"/>
    </source>
</evidence>